<feature type="transmembrane region" description="Helical" evidence="1">
    <location>
        <begin position="397"/>
        <end position="415"/>
    </location>
</feature>
<evidence type="ECO:0000256" key="1">
    <source>
        <dbReference type="SAM" id="Phobius"/>
    </source>
</evidence>
<feature type="transmembrane region" description="Helical" evidence="1">
    <location>
        <begin position="109"/>
        <end position="127"/>
    </location>
</feature>
<feature type="transmembrane region" description="Helical" evidence="1">
    <location>
        <begin position="289"/>
        <end position="307"/>
    </location>
</feature>
<protein>
    <recommendedName>
        <fullName evidence="4">Glycosyltransferase RgtA/B/C/D-like domain-containing protein</fullName>
    </recommendedName>
</protein>
<reference evidence="2 3" key="1">
    <citation type="submission" date="2023-07" db="EMBL/GenBank/DDBJ databases">
        <title>Sorghum-associated microbial communities from plants grown in Nebraska, USA.</title>
        <authorList>
            <person name="Schachtman D."/>
        </authorList>
    </citation>
    <scope>NUCLEOTIDE SEQUENCE [LARGE SCALE GENOMIC DNA]</scope>
    <source>
        <strain evidence="2 3">4256</strain>
    </source>
</reference>
<sequence>MPSLPAPDRNRAALLALLGWLLCSAVMLWLFRADMATLGFRDPDDAMRLVQIRDWIGGQAFWDVSQHRVNPPLGGPMHWSRIVDLPVAVLILLLTPLFGAAHAELLACAIVPLLLLGGLTAAVFVAARRIAGSAAALLSVALLLTTPSILVQFTPLRIDHHGWQILLGAIALCGATEDRPARGGIVAALALALWLQISSESLPYVALFGAAFALRHWMARDQAPRFIAFALTLGSAALFLLALLRGPHATLASHCDALSYVYVWPLVALAIATLAAARLIGTATAPNRFAIATIGGGAALATLALTGGSCLSGDPFAALGPLAYKLWYLQVMEGRPIWEQSLSMRGVILLPPLLGLAASLLAARTTQGEARMRWLVLALLLIGATSVAMLVMRALSVAHVLALPGIAWLLITLFRRIQTARTALLRVSGSVALAALTPAGLCALWTALASKAEPADAQATNCRAANVLMPLRAMAPVTLFAPLDLGPDILAQTRHSVIGTAHHRNAVGITTVIQAFVDPPDQARAIIARTRATYLVTCDGLNELRLYAKTNPAGLAALIASDSPPAWLEPIPTNGALRLYRIRPE</sequence>
<dbReference type="EMBL" id="JAVDWV010000012">
    <property type="protein sequence ID" value="MDR7155985.1"/>
    <property type="molecule type" value="Genomic_DNA"/>
</dbReference>
<feature type="transmembrane region" description="Helical" evidence="1">
    <location>
        <begin position="226"/>
        <end position="245"/>
    </location>
</feature>
<evidence type="ECO:0000313" key="3">
    <source>
        <dbReference type="Proteomes" id="UP001267638"/>
    </source>
</evidence>
<feature type="transmembrane region" description="Helical" evidence="1">
    <location>
        <begin position="185"/>
        <end position="214"/>
    </location>
</feature>
<dbReference type="RefSeq" id="WP_310225804.1">
    <property type="nucleotide sequence ID" value="NZ_JAVDWV010000012.1"/>
</dbReference>
<keyword evidence="1" id="KW-1133">Transmembrane helix</keyword>
<feature type="transmembrane region" description="Helical" evidence="1">
    <location>
        <begin position="374"/>
        <end position="391"/>
    </location>
</feature>
<evidence type="ECO:0000313" key="2">
    <source>
        <dbReference type="EMBL" id="MDR7155985.1"/>
    </source>
</evidence>
<keyword evidence="3" id="KW-1185">Reference proteome</keyword>
<feature type="transmembrane region" description="Helical" evidence="1">
    <location>
        <begin position="427"/>
        <end position="448"/>
    </location>
</feature>
<gene>
    <name evidence="2" type="ORF">J2W40_002821</name>
</gene>
<keyword evidence="1" id="KW-0472">Membrane</keyword>
<feature type="transmembrane region" description="Helical" evidence="1">
    <location>
        <begin position="257"/>
        <end position="277"/>
    </location>
</feature>
<evidence type="ECO:0008006" key="4">
    <source>
        <dbReference type="Google" id="ProtNLM"/>
    </source>
</evidence>
<name>A0ABU1X326_SPHXE</name>
<comment type="caution">
    <text evidence="2">The sequence shown here is derived from an EMBL/GenBank/DDBJ whole genome shotgun (WGS) entry which is preliminary data.</text>
</comment>
<organism evidence="2 3">
    <name type="scientific">Sphingobium xenophagum</name>
    <dbReference type="NCBI Taxonomy" id="121428"/>
    <lineage>
        <taxon>Bacteria</taxon>
        <taxon>Pseudomonadati</taxon>
        <taxon>Pseudomonadota</taxon>
        <taxon>Alphaproteobacteria</taxon>
        <taxon>Sphingomonadales</taxon>
        <taxon>Sphingomonadaceae</taxon>
        <taxon>Sphingobium</taxon>
    </lineage>
</organism>
<accession>A0ABU1X326</accession>
<proteinExistence type="predicted"/>
<feature type="transmembrane region" description="Helical" evidence="1">
    <location>
        <begin position="342"/>
        <end position="362"/>
    </location>
</feature>
<feature type="transmembrane region" description="Helical" evidence="1">
    <location>
        <begin position="12"/>
        <end position="31"/>
    </location>
</feature>
<feature type="transmembrane region" description="Helical" evidence="1">
    <location>
        <begin position="134"/>
        <end position="153"/>
    </location>
</feature>
<dbReference type="Proteomes" id="UP001267638">
    <property type="component" value="Unassembled WGS sequence"/>
</dbReference>
<keyword evidence="1" id="KW-0812">Transmembrane</keyword>